<dbReference type="PANTHER" id="PTHR45715">
    <property type="entry name" value="ATPASE H+-TRANSPORTING V1 SUBUNIT E1A-RELATED"/>
    <property type="match status" value="1"/>
</dbReference>
<dbReference type="EMBL" id="AWUE01015865">
    <property type="protein sequence ID" value="OMO95223.1"/>
    <property type="molecule type" value="Genomic_DNA"/>
</dbReference>
<dbReference type="InterPro" id="IPR002842">
    <property type="entry name" value="ATPase_V1_Esu"/>
</dbReference>
<dbReference type="OrthoDB" id="10263003at2759"/>
<proteinExistence type="inferred from homology"/>
<protein>
    <submittedName>
        <fullName evidence="4">V-type proton ATPase subunit E</fullName>
    </submittedName>
</protein>
<dbReference type="STRING" id="93759.A0A1R3JK66"/>
<evidence type="ECO:0000313" key="4">
    <source>
        <dbReference type="EMBL" id="OMO95223.1"/>
    </source>
</evidence>
<dbReference type="GO" id="GO:0033178">
    <property type="term" value="C:proton-transporting two-sector ATPase complex, catalytic domain"/>
    <property type="evidence" value="ECO:0007669"/>
    <property type="project" value="InterPro"/>
</dbReference>
<sequence>MDREPKGEDRMSAFSISNFLNPKPNLAPPLDLLFDMISTNADVSKQIRQMVRFIRQEAEEKTHEISVSAEENFWLTTMSDFFQYSMTLLPLLSSFAILRALEMEEIFYTVEEVHLSNCKLRNTQNGVRINTFQVMQGRHLSSILAWEMSKTPLPLSNIMKPAELGRWVESCHETSVKNTDVHILMSDDTTSSL</sequence>
<accession>A0A1R3JK66</accession>
<keyword evidence="3" id="KW-0406">Ion transport</keyword>
<name>A0A1R3JK66_9ROSI</name>
<comment type="caution">
    <text evidence="4">The sequence shown here is derived from an EMBL/GenBank/DDBJ whole genome shotgun (WGS) entry which is preliminary data.</text>
</comment>
<evidence type="ECO:0000256" key="2">
    <source>
        <dbReference type="ARBA" id="ARBA00022448"/>
    </source>
</evidence>
<keyword evidence="2" id="KW-0813">Transport</keyword>
<evidence type="ECO:0000313" key="5">
    <source>
        <dbReference type="Proteomes" id="UP000187203"/>
    </source>
</evidence>
<gene>
    <name evidence="4" type="ORF">COLO4_16029</name>
</gene>
<dbReference type="Proteomes" id="UP000187203">
    <property type="component" value="Unassembled WGS sequence"/>
</dbReference>
<evidence type="ECO:0000256" key="1">
    <source>
        <dbReference type="ARBA" id="ARBA00005901"/>
    </source>
</evidence>
<dbReference type="AlphaFoldDB" id="A0A1R3JK66"/>
<evidence type="ECO:0000256" key="3">
    <source>
        <dbReference type="ARBA" id="ARBA00023065"/>
    </source>
</evidence>
<organism evidence="4 5">
    <name type="scientific">Corchorus olitorius</name>
    <dbReference type="NCBI Taxonomy" id="93759"/>
    <lineage>
        <taxon>Eukaryota</taxon>
        <taxon>Viridiplantae</taxon>
        <taxon>Streptophyta</taxon>
        <taxon>Embryophyta</taxon>
        <taxon>Tracheophyta</taxon>
        <taxon>Spermatophyta</taxon>
        <taxon>Magnoliopsida</taxon>
        <taxon>eudicotyledons</taxon>
        <taxon>Gunneridae</taxon>
        <taxon>Pentapetalae</taxon>
        <taxon>rosids</taxon>
        <taxon>malvids</taxon>
        <taxon>Malvales</taxon>
        <taxon>Malvaceae</taxon>
        <taxon>Grewioideae</taxon>
        <taxon>Apeibeae</taxon>
        <taxon>Corchorus</taxon>
    </lineage>
</organism>
<dbReference type="GO" id="GO:0046961">
    <property type="term" value="F:proton-transporting ATPase activity, rotational mechanism"/>
    <property type="evidence" value="ECO:0007669"/>
    <property type="project" value="InterPro"/>
</dbReference>
<keyword evidence="5" id="KW-1185">Reference proteome</keyword>
<dbReference type="Gene3D" id="6.10.250.1620">
    <property type="match status" value="1"/>
</dbReference>
<comment type="similarity">
    <text evidence="1">Belongs to the V-ATPase E subunit family.</text>
</comment>
<reference evidence="5" key="1">
    <citation type="submission" date="2013-09" db="EMBL/GenBank/DDBJ databases">
        <title>Corchorus olitorius genome sequencing.</title>
        <authorList>
            <person name="Alam M."/>
            <person name="Haque M.S."/>
            <person name="Islam M.S."/>
            <person name="Emdad E.M."/>
            <person name="Islam M.M."/>
            <person name="Ahmed B."/>
            <person name="Halim A."/>
            <person name="Hossen Q.M.M."/>
            <person name="Hossain M.Z."/>
            <person name="Ahmed R."/>
            <person name="Khan M.M."/>
            <person name="Islam R."/>
            <person name="Rashid M.M."/>
            <person name="Khan S.A."/>
            <person name="Rahman M.S."/>
            <person name="Alam M."/>
            <person name="Yahiya A.S."/>
            <person name="Khan M.S."/>
            <person name="Azam M.S."/>
            <person name="Haque T."/>
            <person name="Lashkar M.Z.H."/>
            <person name="Akhand A.I."/>
            <person name="Morshed G."/>
            <person name="Roy S."/>
            <person name="Uddin K.S."/>
            <person name="Rabeya T."/>
            <person name="Hossain A.S."/>
            <person name="Chowdhury A."/>
            <person name="Snigdha A.R."/>
            <person name="Mortoza M.S."/>
            <person name="Matin S.A."/>
            <person name="Hoque S.M.E."/>
            <person name="Islam M.K."/>
            <person name="Roy D.K."/>
            <person name="Haider R."/>
            <person name="Moosa M.M."/>
            <person name="Elias S.M."/>
            <person name="Hasan A.M."/>
            <person name="Jahan S."/>
            <person name="Shafiuddin M."/>
            <person name="Mahmood N."/>
            <person name="Shommy N.S."/>
        </authorList>
    </citation>
    <scope>NUCLEOTIDE SEQUENCE [LARGE SCALE GENOMIC DNA]</scope>
    <source>
        <strain evidence="5">cv. O-4</strain>
    </source>
</reference>